<gene>
    <name evidence="1" type="ordered locus">Desde_2114</name>
</gene>
<accession>I4A931</accession>
<dbReference type="HOGENOM" id="CLU_2632326_0_0_9"/>
<sequence length="77" mass="8272">MMAVPPSSEITTDARLVYNIGRYIIKKETLPPGPVGTAILGTAGFSFHLIHSIIDVNLFVVSIAESLKLFLSSHMSG</sequence>
<proteinExistence type="predicted"/>
<evidence type="ECO:0000313" key="1">
    <source>
        <dbReference type="EMBL" id="AFM00466.1"/>
    </source>
</evidence>
<name>I4A931_DESDJ</name>
<organism evidence="1 2">
    <name type="scientific">Desulfitobacterium dehalogenans (strain ATCC 51507 / DSM 9161 / JW/IU-DC1)</name>
    <dbReference type="NCBI Taxonomy" id="756499"/>
    <lineage>
        <taxon>Bacteria</taxon>
        <taxon>Bacillati</taxon>
        <taxon>Bacillota</taxon>
        <taxon>Clostridia</taxon>
        <taxon>Eubacteriales</taxon>
        <taxon>Desulfitobacteriaceae</taxon>
        <taxon>Desulfitobacterium</taxon>
    </lineage>
</organism>
<evidence type="ECO:0000313" key="2">
    <source>
        <dbReference type="Proteomes" id="UP000006053"/>
    </source>
</evidence>
<keyword evidence="2" id="KW-1185">Reference proteome</keyword>
<dbReference type="KEGG" id="ddh:Desde_2114"/>
<dbReference type="Proteomes" id="UP000006053">
    <property type="component" value="Chromosome"/>
</dbReference>
<reference evidence="2" key="1">
    <citation type="submission" date="2012-06" db="EMBL/GenBank/DDBJ databases">
        <title>Complete sequence of Desulfitobacterium dehalogenans ATCC 51507.</title>
        <authorList>
            <person name="Lucas S."/>
            <person name="Han J."/>
            <person name="Lapidus A."/>
            <person name="Cheng J.-F."/>
            <person name="Goodwin L."/>
            <person name="Pitluck S."/>
            <person name="Peters L."/>
            <person name="Ovchinnikova G."/>
            <person name="Teshima H."/>
            <person name="Detter J.C."/>
            <person name="Han C."/>
            <person name="Tapia R."/>
            <person name="Land M."/>
            <person name="Hauser L."/>
            <person name="Kyrpides N."/>
            <person name="Ivanova N."/>
            <person name="Pagani I."/>
            <person name="Kruse T."/>
            <person name="de Vos W.M."/>
            <person name="Smidt H."/>
            <person name="Woyke T."/>
        </authorList>
    </citation>
    <scope>NUCLEOTIDE SEQUENCE [LARGE SCALE GENOMIC DNA]</scope>
    <source>
        <strain evidence="2">ATCC 51507 / DSM 9161 / JW/IU-DC1</strain>
    </source>
</reference>
<reference evidence="1 2" key="2">
    <citation type="journal article" date="2015" name="J. Bacteriol.">
        <title>Genomic, proteomic, and biochemical analysis of the organohalide respiratory pathway in Desulfitobacterium dehalogenans.</title>
        <authorList>
            <person name="Kruse T."/>
            <person name="van de Pas B.A."/>
            <person name="Atteia A."/>
            <person name="Krab K."/>
            <person name="Hagen W.R."/>
            <person name="Goodwin L."/>
            <person name="Chain P."/>
            <person name="Boeren S."/>
            <person name="Maphosa F."/>
            <person name="Schraa G."/>
            <person name="de Vos W.M."/>
            <person name="van der Oost J."/>
            <person name="Smidt H."/>
            <person name="Stams A.J."/>
        </authorList>
    </citation>
    <scope>NUCLEOTIDE SEQUENCE [LARGE SCALE GENOMIC DNA]</scope>
    <source>
        <strain evidence="2">ATCC 51507 / DSM 9161 / JW/IU-DC1</strain>
    </source>
</reference>
<dbReference type="AlphaFoldDB" id="I4A931"/>
<protein>
    <submittedName>
        <fullName evidence="1">Uncharacterized protein</fullName>
    </submittedName>
</protein>
<dbReference type="EMBL" id="CP003348">
    <property type="protein sequence ID" value="AFM00466.1"/>
    <property type="molecule type" value="Genomic_DNA"/>
</dbReference>